<sequence>METIYASDAYTTSETYARLDDPKEPRILAIPLGIISLLGIPGNILVIFAVCSSRKLKTSTNFLVANLAFSDLVTCLTMPIHIFTILNGRPPLDSVCVLVGGVFSISLGASILNLSLIAVNRAYLITKPRSQYDQLYSRKKIALMLIFSWVYVTLAVSVPPAFNIGALGYEPLYRVCVTVISHTMNFYYNLLKAVVVAPFIFILILCYVYIYFTVQKTTNASLHMCNQNDQLQQQMRKRQIAVTKNLFIIVCVYTICVTPYFILSVQPSTYHLRPWLVTLALFNSCVNPFIYGFNHPQFKEVFRHILLANFKNRNT</sequence>
<feature type="transmembrane region" description="Helical" evidence="10">
    <location>
        <begin position="193"/>
        <end position="214"/>
    </location>
</feature>
<dbReference type="InterPro" id="IPR000276">
    <property type="entry name" value="GPCR_Rhodpsn"/>
</dbReference>
<evidence type="ECO:0000256" key="6">
    <source>
        <dbReference type="ARBA" id="ARBA00023040"/>
    </source>
</evidence>
<feature type="transmembrane region" description="Helical" evidence="10">
    <location>
        <begin position="98"/>
        <end position="120"/>
    </location>
</feature>
<feature type="transmembrane region" description="Helical" evidence="10">
    <location>
        <begin position="275"/>
        <end position="293"/>
    </location>
</feature>
<evidence type="ECO:0000259" key="11">
    <source>
        <dbReference type="PROSITE" id="PS50262"/>
    </source>
</evidence>
<evidence type="ECO:0000256" key="3">
    <source>
        <dbReference type="ARBA" id="ARBA00022475"/>
    </source>
</evidence>
<accession>A0A9Q0YLY5</accession>
<keyword evidence="6" id="KW-0297">G-protein coupled receptor</keyword>
<dbReference type="PANTHER" id="PTHR24228">
    <property type="entry name" value="B2 BRADYKININ RECEPTOR/ANGIOTENSIN II RECEPTOR"/>
    <property type="match status" value="1"/>
</dbReference>
<evidence type="ECO:0000256" key="10">
    <source>
        <dbReference type="SAM" id="Phobius"/>
    </source>
</evidence>
<dbReference type="SUPFAM" id="SSF81321">
    <property type="entry name" value="Family A G protein-coupled receptor-like"/>
    <property type="match status" value="1"/>
</dbReference>
<dbReference type="GO" id="GO:0005886">
    <property type="term" value="C:plasma membrane"/>
    <property type="evidence" value="ECO:0007669"/>
    <property type="project" value="UniProtKB-SubCell"/>
</dbReference>
<dbReference type="OrthoDB" id="9946013at2759"/>
<dbReference type="InterPro" id="IPR017452">
    <property type="entry name" value="GPCR_Rhodpsn_7TM"/>
</dbReference>
<organism evidence="12 13">
    <name type="scientific">Holothuria leucospilota</name>
    <name type="common">Black long sea cucumber</name>
    <name type="synonym">Mertensiothuria leucospilota</name>
    <dbReference type="NCBI Taxonomy" id="206669"/>
    <lineage>
        <taxon>Eukaryota</taxon>
        <taxon>Metazoa</taxon>
        <taxon>Echinodermata</taxon>
        <taxon>Eleutherozoa</taxon>
        <taxon>Echinozoa</taxon>
        <taxon>Holothuroidea</taxon>
        <taxon>Aspidochirotacea</taxon>
        <taxon>Aspidochirotida</taxon>
        <taxon>Holothuriidae</taxon>
        <taxon>Holothuria</taxon>
    </lineage>
</organism>
<dbReference type="GO" id="GO:0004983">
    <property type="term" value="F:neuropeptide Y receptor activity"/>
    <property type="evidence" value="ECO:0007669"/>
    <property type="project" value="InterPro"/>
</dbReference>
<keyword evidence="13" id="KW-1185">Reference proteome</keyword>
<reference evidence="12" key="1">
    <citation type="submission" date="2021-10" db="EMBL/GenBank/DDBJ databases">
        <title>Tropical sea cucumber genome reveals ecological adaptation and Cuvierian tubules defense mechanism.</title>
        <authorList>
            <person name="Chen T."/>
        </authorList>
    </citation>
    <scope>NUCLEOTIDE SEQUENCE</scope>
    <source>
        <strain evidence="12">Nanhai2018</strain>
        <tissue evidence="12">Muscle</tissue>
    </source>
</reference>
<comment type="similarity">
    <text evidence="2">Belongs to the G-protein coupled receptor 1 family.</text>
</comment>
<evidence type="ECO:0000256" key="7">
    <source>
        <dbReference type="ARBA" id="ARBA00023136"/>
    </source>
</evidence>
<keyword evidence="3" id="KW-1003">Cell membrane</keyword>
<proteinExistence type="inferred from homology"/>
<gene>
    <name evidence="12" type="ORF">HOLleu_34921</name>
</gene>
<evidence type="ECO:0000313" key="13">
    <source>
        <dbReference type="Proteomes" id="UP001152320"/>
    </source>
</evidence>
<evidence type="ECO:0000256" key="9">
    <source>
        <dbReference type="ARBA" id="ARBA00023224"/>
    </source>
</evidence>
<feature type="domain" description="G-protein coupled receptors family 1 profile" evidence="11">
    <location>
        <begin position="42"/>
        <end position="291"/>
    </location>
</feature>
<feature type="transmembrane region" description="Helical" evidence="10">
    <location>
        <begin position="141"/>
        <end position="162"/>
    </location>
</feature>
<evidence type="ECO:0000256" key="8">
    <source>
        <dbReference type="ARBA" id="ARBA00023170"/>
    </source>
</evidence>
<dbReference type="PANTHER" id="PTHR24228:SF72">
    <property type="entry name" value="G-PROTEIN COUPLED RECEPTORS FAMILY 1 PROFILE DOMAIN-CONTAINING PROTEIN"/>
    <property type="match status" value="1"/>
</dbReference>
<evidence type="ECO:0000256" key="2">
    <source>
        <dbReference type="ARBA" id="ARBA00010663"/>
    </source>
</evidence>
<dbReference type="CDD" id="cd00637">
    <property type="entry name" value="7tm_classA_rhodopsin-like"/>
    <property type="match status" value="1"/>
</dbReference>
<evidence type="ECO:0000256" key="1">
    <source>
        <dbReference type="ARBA" id="ARBA00004651"/>
    </source>
</evidence>
<name>A0A9Q0YLY5_HOLLE</name>
<dbReference type="PRINTS" id="PR00237">
    <property type="entry name" value="GPCRRHODOPSN"/>
</dbReference>
<comment type="caution">
    <text evidence="12">The sequence shown here is derived from an EMBL/GenBank/DDBJ whole genome shotgun (WGS) entry which is preliminary data.</text>
</comment>
<feature type="transmembrane region" description="Helical" evidence="10">
    <location>
        <begin position="27"/>
        <end position="51"/>
    </location>
</feature>
<comment type="subcellular location">
    <subcellularLocation>
        <location evidence="1">Cell membrane</location>
        <topology evidence="1">Multi-pass membrane protein</topology>
    </subcellularLocation>
</comment>
<dbReference type="Proteomes" id="UP001152320">
    <property type="component" value="Chromosome 18"/>
</dbReference>
<keyword evidence="9" id="KW-0807">Transducer</keyword>
<dbReference type="PROSITE" id="PS50262">
    <property type="entry name" value="G_PROTEIN_RECEP_F1_2"/>
    <property type="match status" value="1"/>
</dbReference>
<feature type="transmembrane region" description="Helical" evidence="10">
    <location>
        <begin position="245"/>
        <end position="263"/>
    </location>
</feature>
<dbReference type="Gene3D" id="1.20.1070.10">
    <property type="entry name" value="Rhodopsin 7-helix transmembrane proteins"/>
    <property type="match status" value="1"/>
</dbReference>
<dbReference type="AlphaFoldDB" id="A0A9Q0YLY5"/>
<dbReference type="EMBL" id="JAIZAY010000018">
    <property type="protein sequence ID" value="KAJ8024883.1"/>
    <property type="molecule type" value="Genomic_DNA"/>
</dbReference>
<evidence type="ECO:0000256" key="4">
    <source>
        <dbReference type="ARBA" id="ARBA00022692"/>
    </source>
</evidence>
<dbReference type="SMART" id="SM01381">
    <property type="entry name" value="7TM_GPCR_Srsx"/>
    <property type="match status" value="1"/>
</dbReference>
<protein>
    <submittedName>
        <fullName evidence="12">Melatonin receptor type 1C</fullName>
    </submittedName>
</protein>
<dbReference type="Pfam" id="PF00001">
    <property type="entry name" value="7tm_1"/>
    <property type="match status" value="1"/>
</dbReference>
<dbReference type="InterPro" id="IPR000611">
    <property type="entry name" value="NPY_rcpt"/>
</dbReference>
<keyword evidence="5 10" id="KW-1133">Transmembrane helix</keyword>
<keyword evidence="8 12" id="KW-0675">Receptor</keyword>
<dbReference type="PRINTS" id="PR01012">
    <property type="entry name" value="NRPEPTIDEYR"/>
</dbReference>
<keyword evidence="7 10" id="KW-0472">Membrane</keyword>
<evidence type="ECO:0000256" key="5">
    <source>
        <dbReference type="ARBA" id="ARBA00022989"/>
    </source>
</evidence>
<feature type="transmembrane region" description="Helical" evidence="10">
    <location>
        <begin position="63"/>
        <end position="86"/>
    </location>
</feature>
<evidence type="ECO:0000313" key="12">
    <source>
        <dbReference type="EMBL" id="KAJ8024883.1"/>
    </source>
</evidence>
<keyword evidence="4 10" id="KW-0812">Transmembrane</keyword>